<feature type="domain" description="TNFR-Cys" evidence="3">
    <location>
        <begin position="460"/>
        <end position="491"/>
    </location>
</feature>
<dbReference type="SUPFAM" id="SSF57184">
    <property type="entry name" value="Growth factor receptor domain"/>
    <property type="match status" value="4"/>
</dbReference>
<feature type="transmembrane region" description="Helical" evidence="1">
    <location>
        <begin position="1320"/>
        <end position="1341"/>
    </location>
</feature>
<proteinExistence type="predicted"/>
<feature type="transmembrane region" description="Helical" evidence="1">
    <location>
        <begin position="1260"/>
        <end position="1279"/>
    </location>
</feature>
<dbReference type="SMART" id="SM01411">
    <property type="entry name" value="Ephrin_rec_like"/>
    <property type="match status" value="11"/>
</dbReference>
<feature type="signal peptide" evidence="2">
    <location>
        <begin position="1"/>
        <end position="23"/>
    </location>
</feature>
<keyword evidence="1" id="KW-0472">Membrane</keyword>
<keyword evidence="1" id="KW-0812">Transmembrane</keyword>
<feature type="domain" description="TNFR-Cys" evidence="3">
    <location>
        <begin position="803"/>
        <end position="834"/>
    </location>
</feature>
<sequence length="1610" mass="183475">MKEIELVFIFIIVTVFVTKGVMCNDEGEGCLKRNLPEKEEHKFQVNPFERLGQQPQVVTSIDTGDSKFVVCWPSKNKSADYDIFCQMYSSTEGNKIGNVFQVDSKENHDQQNPTISSAGTDKEWFVVCWQTKHKTEEEWGIFCEIFSSYDGTTKVSSFQVNTDTSSQQENPFVESIGFEDSQFVVCWQKFETEDSGFGIVCKFYSSSTGAQIAEEFRVVSKEKHDETNPSIASIAEIDASEVRFVVCWQSDGYDGSGWGILCQIYSRDNGSNSIGDEFRVNSEIDGDQKSPTVSSIGPTKDKFVVCWQSDKQDGNGWGIFCQIYSSTNKQSSIGSEFRVNSYTSGSQENPSLASINDTNGVKFMVSWQSQRPNQAGGASEVTGIYTQIYNCSDVQNIHPIFDQEFQIDNDETMDKFTPDLAFIDDPNEKKFIITWQSRDPENNDYRVYTQIYKSTLLCNCEKGSYSNYSNPNKCLECSAGSYQKETGQTICEQCLVGTYQNETKQSLCFECSPGTFQNQTGQTFYYECLTGSYQEYRAKTKCEPCDKGHYQNETKQSLCFECSPGTFQNQTGQTFYYECLTGSYQQGTGQSFCDQCLVGRYQPETKQSFCYQCSPGTFQNQTGQTFYYECLTGSYQQNWGKTKCELCSEGRYQTKTKQSFCYQCSPGTYQEATGQTFCRECVEGNYQDKTGQSFCERCSKGSYQNATGKSLCDECLAGTYQDQTKQTNCKICSNGTYQNEDGKILCPLCSPGNYQNTTGQTDCFGCPKGSYNEKKGSKTLDDCQSCDWGTYGDAKGLSSCKLCDVGSYTNVSGSTKCHTCPPGTYAKKPGSIECKSCEIGTFQNDEGQPRCVDCPMGTYQNTTGKAGCFGCPEGSYNQKKGSTSLDDCQSCDLGSYGDTKGSSSCIECDAGTYMDHKGSSICKLCDLGMFSPESGSTGCRYCSQGDYQDTLGAINCKSCGFNQYQPDLGSKECNYCPLFSETLSTQTKTIQECFCKVGYYGKPGEVCQKCPKEGICDTFNQHYPKPQDGYWQSKDYPDELHKCIIPSACPGREAEACNTESGYTGYKCTKCLQNFYQSDLQCEQCPGNANQRLALILIVIFLILLVLLFLAQKATSYFGSFTINFSFLQILILIHELDIDWPTNINGAFQLFKPFNFDLDFLATECSFDFSYFEKWLIIQLSPVIFLFLLLIIYFILFLHSLLIRRFNLRQNRIINACPSFICKPSKTVDNKFMYYLKLCNYTLFSPFFNAFSNQELKNIYSSFVNVYLTLLTLLYLILSQKCLETFNCQYNNKNKKFEFLHDTDNNCFEGFWLQKMLPLTIIFIVLYIIGIPILILYLLIKNSKILTEKQFDMKFGLLYSRYNKSFFYWEIVIMLRKLLLIILKIFLFDQIKNLNIIFFIIILLIAMILQFKYKPYHENRHNILESFLLTVSICILFFGLIFNSSEVDVTNNESLSLINVLMLMLIISILFMVICTIFDVFTKIKKKETNNVNLVKKENKIINLIQKHEISFPLLLKWHTSLSKSKLKKLNKIFFIISKFPVDNNKKMMQSKNATQSLLKHLFKNDLIMKFVKWYHKKATLIQKIKINKFLSDFVTYYFNNRMQNSKNK</sequence>
<dbReference type="InterPro" id="IPR011641">
    <property type="entry name" value="Tyr-kin_ephrin_A/B_rcpt-like"/>
</dbReference>
<keyword evidence="1" id="KW-1133">Transmembrane helix</keyword>
<keyword evidence="2" id="KW-0732">Signal</keyword>
<feature type="transmembrane region" description="Helical" evidence="1">
    <location>
        <begin position="1455"/>
        <end position="1479"/>
    </location>
</feature>
<accession>A0ABQ8X980</accession>
<evidence type="ECO:0000313" key="5">
    <source>
        <dbReference type="Proteomes" id="UP001150062"/>
    </source>
</evidence>
<feature type="domain" description="TNFR-Cys" evidence="3">
    <location>
        <begin position="715"/>
        <end position="746"/>
    </location>
</feature>
<feature type="transmembrane region" description="Helical" evidence="1">
    <location>
        <begin position="1117"/>
        <end position="1134"/>
    </location>
</feature>
<comment type="caution">
    <text evidence="4">The sequence shown here is derived from an EMBL/GenBank/DDBJ whole genome shotgun (WGS) entry which is preliminary data.</text>
</comment>
<feature type="transmembrane region" description="Helical" evidence="1">
    <location>
        <begin position="1367"/>
        <end position="1389"/>
    </location>
</feature>
<gene>
    <name evidence="4" type="ORF">M0813_08006</name>
</gene>
<evidence type="ECO:0000259" key="3">
    <source>
        <dbReference type="SMART" id="SM00208"/>
    </source>
</evidence>
<feature type="transmembrane region" description="Helical" evidence="1">
    <location>
        <begin position="1395"/>
        <end position="1412"/>
    </location>
</feature>
<name>A0ABQ8X980_9EUKA</name>
<protein>
    <submittedName>
        <fullName evidence="4">Insulin-like growth factor binding protein</fullName>
    </submittedName>
</protein>
<feature type="transmembrane region" description="Helical" evidence="1">
    <location>
        <begin position="1093"/>
        <end position="1110"/>
    </location>
</feature>
<feature type="transmembrane region" description="Helical" evidence="1">
    <location>
        <begin position="1424"/>
        <end position="1443"/>
    </location>
</feature>
<dbReference type="Pfam" id="PF07699">
    <property type="entry name" value="Ephrin_rec_like"/>
    <property type="match status" value="6"/>
</dbReference>
<evidence type="ECO:0000256" key="1">
    <source>
        <dbReference type="SAM" id="Phobius"/>
    </source>
</evidence>
<dbReference type="SMART" id="SM00208">
    <property type="entry name" value="TNFR"/>
    <property type="match status" value="3"/>
</dbReference>
<dbReference type="Proteomes" id="UP001150062">
    <property type="component" value="Unassembled WGS sequence"/>
</dbReference>
<feature type="chain" id="PRO_5047363509" evidence="2">
    <location>
        <begin position="24"/>
        <end position="1610"/>
    </location>
</feature>
<feature type="transmembrane region" description="Helical" evidence="1">
    <location>
        <begin position="1177"/>
        <end position="1203"/>
    </location>
</feature>
<dbReference type="PANTHER" id="PTHR46967">
    <property type="entry name" value="INSULIN-LIKE GROWTH FACTOR BINDING PROTEIN,N-TERMINAL"/>
    <property type="match status" value="1"/>
</dbReference>
<dbReference type="InterPro" id="IPR001368">
    <property type="entry name" value="TNFR/NGFR_Cys_rich_reg"/>
</dbReference>
<reference evidence="4" key="1">
    <citation type="submission" date="2022-08" db="EMBL/GenBank/DDBJ databases">
        <title>Novel sulfate-reducing endosymbionts in the free-living metamonad Anaeramoeba.</title>
        <authorList>
            <person name="Jerlstrom-Hultqvist J."/>
            <person name="Cepicka I."/>
            <person name="Gallot-Lavallee L."/>
            <person name="Salas-Leiva D."/>
            <person name="Curtis B.A."/>
            <person name="Zahonova K."/>
            <person name="Pipaliya S."/>
            <person name="Dacks J."/>
            <person name="Roger A.J."/>
        </authorList>
    </citation>
    <scope>NUCLEOTIDE SEQUENCE</scope>
    <source>
        <strain evidence="4">Schooner1</strain>
    </source>
</reference>
<dbReference type="Gene3D" id="2.10.50.10">
    <property type="entry name" value="Tumor Necrosis Factor Receptor, subunit A, domain 2"/>
    <property type="match status" value="8"/>
</dbReference>
<dbReference type="InterPro" id="IPR009030">
    <property type="entry name" value="Growth_fac_rcpt_cys_sf"/>
</dbReference>
<dbReference type="EMBL" id="JAOAOG010000323">
    <property type="protein sequence ID" value="KAJ6229089.1"/>
    <property type="molecule type" value="Genomic_DNA"/>
</dbReference>
<organism evidence="4 5">
    <name type="scientific">Anaeramoeba flamelloides</name>
    <dbReference type="NCBI Taxonomy" id="1746091"/>
    <lineage>
        <taxon>Eukaryota</taxon>
        <taxon>Metamonada</taxon>
        <taxon>Anaeramoebidae</taxon>
        <taxon>Anaeramoeba</taxon>
    </lineage>
</organism>
<evidence type="ECO:0000313" key="4">
    <source>
        <dbReference type="EMBL" id="KAJ6229089.1"/>
    </source>
</evidence>
<dbReference type="PANTHER" id="PTHR46967:SF2">
    <property type="entry name" value="SUSHI, VON WILLEBRAND FACTOR TYPE A, EGF AND PENTRAXIN DOMAIN-CONTAINING PROTEIN 1-LIKE"/>
    <property type="match status" value="1"/>
</dbReference>
<keyword evidence="5" id="KW-1185">Reference proteome</keyword>
<evidence type="ECO:0000256" key="2">
    <source>
        <dbReference type="SAM" id="SignalP"/>
    </source>
</evidence>